<evidence type="ECO:0000313" key="2">
    <source>
        <dbReference type="Proteomes" id="UP001604336"/>
    </source>
</evidence>
<gene>
    <name evidence="1" type="ORF">Adt_12854</name>
</gene>
<protein>
    <submittedName>
        <fullName evidence="1">Uncharacterized protein</fullName>
    </submittedName>
</protein>
<dbReference type="EMBL" id="JBFOLK010000003">
    <property type="protein sequence ID" value="KAL2527800.1"/>
    <property type="molecule type" value="Genomic_DNA"/>
</dbReference>
<proteinExistence type="predicted"/>
<keyword evidence="2" id="KW-1185">Reference proteome</keyword>
<sequence length="145" mass="16596">MEENEAVCKLQCEERTSAGNQFTHSDDEDDGMTDIEKEIDLEVGRRIKGILYNNILIQLYQEGNPVIGFLGELSRRSFDYYVLYKTPTRKKMVPRNEKYGSPPIILPPPIGWEEPSEDIVQIEKAKGIHGKEILQANISNMIVQK</sequence>
<evidence type="ECO:0000313" key="1">
    <source>
        <dbReference type="EMBL" id="KAL2527800.1"/>
    </source>
</evidence>
<organism evidence="1 2">
    <name type="scientific">Abeliophyllum distichum</name>
    <dbReference type="NCBI Taxonomy" id="126358"/>
    <lineage>
        <taxon>Eukaryota</taxon>
        <taxon>Viridiplantae</taxon>
        <taxon>Streptophyta</taxon>
        <taxon>Embryophyta</taxon>
        <taxon>Tracheophyta</taxon>
        <taxon>Spermatophyta</taxon>
        <taxon>Magnoliopsida</taxon>
        <taxon>eudicotyledons</taxon>
        <taxon>Gunneridae</taxon>
        <taxon>Pentapetalae</taxon>
        <taxon>asterids</taxon>
        <taxon>lamiids</taxon>
        <taxon>Lamiales</taxon>
        <taxon>Oleaceae</taxon>
        <taxon>Forsythieae</taxon>
        <taxon>Abeliophyllum</taxon>
    </lineage>
</organism>
<reference evidence="2" key="1">
    <citation type="submission" date="2024-07" db="EMBL/GenBank/DDBJ databases">
        <title>Two chromosome-level genome assemblies of Korean endemic species Abeliophyllum distichum and Forsythia ovata (Oleaceae).</title>
        <authorList>
            <person name="Jang H."/>
        </authorList>
    </citation>
    <scope>NUCLEOTIDE SEQUENCE [LARGE SCALE GENOMIC DNA]</scope>
</reference>
<dbReference type="AlphaFoldDB" id="A0ABD1URW8"/>
<name>A0ABD1URW8_9LAMI</name>
<accession>A0ABD1URW8</accession>
<comment type="caution">
    <text evidence="1">The sequence shown here is derived from an EMBL/GenBank/DDBJ whole genome shotgun (WGS) entry which is preliminary data.</text>
</comment>
<dbReference type="Proteomes" id="UP001604336">
    <property type="component" value="Unassembled WGS sequence"/>
</dbReference>